<proteinExistence type="inferred from homology"/>
<dbReference type="GO" id="GO:0032259">
    <property type="term" value="P:methylation"/>
    <property type="evidence" value="ECO:0007669"/>
    <property type="project" value="UniProtKB-KW"/>
</dbReference>
<protein>
    <recommendedName>
        <fullName evidence="7">Methyltransferase domain-containing protein</fullName>
    </recommendedName>
</protein>
<dbReference type="PANTHER" id="PTHR13610:SF11">
    <property type="entry name" value="METHYLTRANSFERASE DOMAIN-CONTAINING PROTEIN"/>
    <property type="match status" value="1"/>
</dbReference>
<dbReference type="InterPro" id="IPR029063">
    <property type="entry name" value="SAM-dependent_MTases_sf"/>
</dbReference>
<dbReference type="GO" id="GO:0005739">
    <property type="term" value="C:mitochondrion"/>
    <property type="evidence" value="ECO:0007669"/>
    <property type="project" value="TreeGrafter"/>
</dbReference>
<dbReference type="GO" id="GO:0016279">
    <property type="term" value="F:protein-lysine N-methyltransferase activity"/>
    <property type="evidence" value="ECO:0007669"/>
    <property type="project" value="InterPro"/>
</dbReference>
<dbReference type="GO" id="GO:1905706">
    <property type="term" value="P:regulation of mitochondrial ATP synthesis coupled proton transport"/>
    <property type="evidence" value="ECO:0007669"/>
    <property type="project" value="TreeGrafter"/>
</dbReference>
<dbReference type="CDD" id="cd02440">
    <property type="entry name" value="AdoMet_MTases"/>
    <property type="match status" value="1"/>
</dbReference>
<gene>
    <name evidence="5" type="ORF">B2J93_3625</name>
</gene>
<sequence length="198" mass="21651">MNNDSDGNQMFAFQGLDYIPFGYSGALAPYIETGPGTMRAAAVLMGLADLLQDDKAADTVICDLGCGDGEFLIGLLGHINSVANNVSIAHGVGIDYDTGLIRTAGINSQARGVISDWIVYDFNDDLKDLATTLINVHRVSHVFIYLVPRQLAMKTVRKILTRLCESGVVLCCYKFYPDYLTPTRRDTLMELIVYDKAG</sequence>
<name>A0A218Z4K9_9HELO</name>
<organism evidence="5 6">
    <name type="scientific">Diplocarpon coronariae</name>
    <dbReference type="NCBI Taxonomy" id="2795749"/>
    <lineage>
        <taxon>Eukaryota</taxon>
        <taxon>Fungi</taxon>
        <taxon>Dikarya</taxon>
        <taxon>Ascomycota</taxon>
        <taxon>Pezizomycotina</taxon>
        <taxon>Leotiomycetes</taxon>
        <taxon>Helotiales</taxon>
        <taxon>Drepanopezizaceae</taxon>
        <taxon>Diplocarpon</taxon>
    </lineage>
</organism>
<dbReference type="InParanoid" id="A0A218Z4K9"/>
<evidence type="ECO:0000256" key="4">
    <source>
        <dbReference type="ARBA" id="ARBA00022691"/>
    </source>
</evidence>
<comment type="caution">
    <text evidence="5">The sequence shown here is derived from an EMBL/GenBank/DDBJ whole genome shotgun (WGS) entry which is preliminary data.</text>
</comment>
<keyword evidence="2" id="KW-0489">Methyltransferase</keyword>
<evidence type="ECO:0000256" key="1">
    <source>
        <dbReference type="ARBA" id="ARBA00010633"/>
    </source>
</evidence>
<keyword evidence="3" id="KW-0808">Transferase</keyword>
<evidence type="ECO:0000256" key="2">
    <source>
        <dbReference type="ARBA" id="ARBA00022603"/>
    </source>
</evidence>
<dbReference type="PANTHER" id="PTHR13610">
    <property type="entry name" value="METHYLTRANSFERASE DOMAIN-CONTAINING PROTEIN"/>
    <property type="match status" value="1"/>
</dbReference>
<evidence type="ECO:0000313" key="6">
    <source>
        <dbReference type="Proteomes" id="UP000242519"/>
    </source>
</evidence>
<dbReference type="OrthoDB" id="2905359at2759"/>
<evidence type="ECO:0000313" key="5">
    <source>
        <dbReference type="EMBL" id="OWP02999.1"/>
    </source>
</evidence>
<dbReference type="InterPro" id="IPR026170">
    <property type="entry name" value="FAM173A/B"/>
</dbReference>
<accession>A0A218Z4K9</accession>
<comment type="similarity">
    <text evidence="1">Belongs to the ANT/ATPSC lysine N-methyltransferase family.</text>
</comment>
<dbReference type="Proteomes" id="UP000242519">
    <property type="component" value="Unassembled WGS sequence"/>
</dbReference>
<keyword evidence="4" id="KW-0949">S-adenosyl-L-methionine</keyword>
<dbReference type="EMBL" id="MZNU01000202">
    <property type="protein sequence ID" value="OWP02999.1"/>
    <property type="molecule type" value="Genomic_DNA"/>
</dbReference>
<keyword evidence="6" id="KW-1185">Reference proteome</keyword>
<evidence type="ECO:0008006" key="7">
    <source>
        <dbReference type="Google" id="ProtNLM"/>
    </source>
</evidence>
<dbReference type="AlphaFoldDB" id="A0A218Z4K9"/>
<reference evidence="5 6" key="1">
    <citation type="submission" date="2017-04" db="EMBL/GenBank/DDBJ databases">
        <title>Draft genome sequence of Marssonina coronaria NL1: causal agent of apple blotch.</title>
        <authorList>
            <person name="Cheng Q."/>
        </authorList>
    </citation>
    <scope>NUCLEOTIDE SEQUENCE [LARGE SCALE GENOMIC DNA]</scope>
    <source>
        <strain evidence="5 6">NL1</strain>
    </source>
</reference>
<evidence type="ECO:0000256" key="3">
    <source>
        <dbReference type="ARBA" id="ARBA00022679"/>
    </source>
</evidence>
<dbReference type="SUPFAM" id="SSF53335">
    <property type="entry name" value="S-adenosyl-L-methionine-dependent methyltransferases"/>
    <property type="match status" value="1"/>
</dbReference>
<dbReference type="Gene3D" id="3.40.50.150">
    <property type="entry name" value="Vaccinia Virus protein VP39"/>
    <property type="match status" value="1"/>
</dbReference>